<dbReference type="InterPro" id="IPR014756">
    <property type="entry name" value="Ig_E-set"/>
</dbReference>
<dbReference type="SUPFAM" id="SSF81296">
    <property type="entry name" value="E set domains"/>
    <property type="match status" value="1"/>
</dbReference>
<dbReference type="Pfam" id="PF18416">
    <property type="entry name" value="GbpA_2"/>
    <property type="match status" value="1"/>
</dbReference>
<dbReference type="InterPro" id="IPR004302">
    <property type="entry name" value="Cellulose/chitin-bd_N"/>
</dbReference>
<feature type="signal peptide" evidence="5">
    <location>
        <begin position="1"/>
        <end position="26"/>
    </location>
</feature>
<dbReference type="Pfam" id="PF02839">
    <property type="entry name" value="CBM_5_12"/>
    <property type="match status" value="2"/>
</dbReference>
<keyword evidence="1" id="KW-0964">Secreted</keyword>
<dbReference type="CDD" id="cd21177">
    <property type="entry name" value="LPMO_AA10"/>
    <property type="match status" value="1"/>
</dbReference>
<dbReference type="GO" id="GO:0005975">
    <property type="term" value="P:carbohydrate metabolic process"/>
    <property type="evidence" value="ECO:0007669"/>
    <property type="project" value="InterPro"/>
</dbReference>
<evidence type="ECO:0000259" key="6">
    <source>
        <dbReference type="SMART" id="SM00495"/>
    </source>
</evidence>
<evidence type="ECO:0000256" key="1">
    <source>
        <dbReference type="ARBA" id="ARBA00022525"/>
    </source>
</evidence>
<dbReference type="RefSeq" id="WP_047872408.1">
    <property type="nucleotide sequence ID" value="NZ_BMYC01000011.1"/>
</dbReference>
<accession>A0A0J1GTL7</accession>
<evidence type="ECO:0000256" key="3">
    <source>
        <dbReference type="ARBA" id="ARBA00022729"/>
    </source>
</evidence>
<dbReference type="SUPFAM" id="SSF51055">
    <property type="entry name" value="Carbohydrate binding domain"/>
    <property type="match status" value="2"/>
</dbReference>
<dbReference type="PANTHER" id="PTHR34823">
    <property type="entry name" value="GLCNAC-BINDING PROTEIN A"/>
    <property type="match status" value="1"/>
</dbReference>
<keyword evidence="2" id="KW-0147">Chitin-binding</keyword>
<dbReference type="InterPro" id="IPR041029">
    <property type="entry name" value="GbpA_2"/>
</dbReference>
<dbReference type="Gene3D" id="3.30.70.2150">
    <property type="match status" value="1"/>
</dbReference>
<reference evidence="7 8" key="1">
    <citation type="submission" date="2015-05" db="EMBL/GenBank/DDBJ databases">
        <title>Photobacterium galathea sp. nov.</title>
        <authorList>
            <person name="Machado H."/>
            <person name="Gram L."/>
        </authorList>
    </citation>
    <scope>NUCLEOTIDE SEQUENCE [LARGE SCALE GENOMIC DNA]</scope>
    <source>
        <strain evidence="7 8">DSM 25995</strain>
    </source>
</reference>
<dbReference type="Pfam" id="PF03067">
    <property type="entry name" value="LPMO_10"/>
    <property type="match status" value="1"/>
</dbReference>
<comment type="caution">
    <text evidence="7">The sequence shown here is derived from an EMBL/GenBank/DDBJ whole genome shotgun (WGS) entry which is preliminary data.</text>
</comment>
<dbReference type="Gene3D" id="2.70.50.50">
    <property type="entry name" value="chitin-binding protein cbp21"/>
    <property type="match status" value="1"/>
</dbReference>
<dbReference type="AlphaFoldDB" id="A0A0J1GTL7"/>
<evidence type="ECO:0000313" key="8">
    <source>
        <dbReference type="Proteomes" id="UP000036426"/>
    </source>
</evidence>
<gene>
    <name evidence="7" type="ORF">ABT58_00620</name>
</gene>
<dbReference type="Gene3D" id="2.10.10.20">
    <property type="entry name" value="Carbohydrate-binding module superfamily 5/12"/>
    <property type="match status" value="2"/>
</dbReference>
<feature type="domain" description="Chitin-binding type-3" evidence="6">
    <location>
        <begin position="358"/>
        <end position="400"/>
    </location>
</feature>
<dbReference type="InterPro" id="IPR036573">
    <property type="entry name" value="CBM_sf_5/12"/>
</dbReference>
<dbReference type="PANTHER" id="PTHR34823:SF1">
    <property type="entry name" value="CHITIN-BINDING TYPE-4 DOMAIN-CONTAINING PROTEIN"/>
    <property type="match status" value="1"/>
</dbReference>
<keyword evidence="8" id="KW-1185">Reference proteome</keyword>
<dbReference type="SMART" id="SM00495">
    <property type="entry name" value="ChtBD3"/>
    <property type="match status" value="2"/>
</dbReference>
<dbReference type="GO" id="GO:0008061">
    <property type="term" value="F:chitin binding"/>
    <property type="evidence" value="ECO:0007669"/>
    <property type="project" value="UniProtKB-KW"/>
</dbReference>
<dbReference type="InterPro" id="IPR003610">
    <property type="entry name" value="CBM5/12"/>
</dbReference>
<keyword evidence="3 5" id="KW-0732">Signal</keyword>
<dbReference type="OrthoDB" id="3675244at2"/>
<name>A0A0J1GTL7_9GAMM</name>
<proteinExistence type="predicted"/>
<evidence type="ECO:0000256" key="4">
    <source>
        <dbReference type="ARBA" id="ARBA00022801"/>
    </source>
</evidence>
<evidence type="ECO:0000256" key="2">
    <source>
        <dbReference type="ARBA" id="ARBA00022669"/>
    </source>
</evidence>
<sequence>MSPMNKLSIAVLAAVANLATIQTASAHGWAEFPSARQNTCYNDGGYWSNAIPNAACQKAYDKSGNYAFLQRNEVAALTADYNNIEAVKQQVPNGELCAAGDAQKSGLDVTSPDWQQTTITLDENGEFEFVWTATAPHNPSFWEFYLTKPGHDFTQPLNWEDLELVDTAGNIAPEATSPYKTYRFKVQLPKDREGDAILYTRWQRIDPAGEGFYNCSDIVIKQNDGGITPPPVEDGKLNAIEGYFVPAGYPQPEIGDTMRLRTMDSNGNEQIDERLLITAGNQTTWARDLANQVNTQHAGKWAVGVWDNAANEYRFDDSNIHANRVWSAEKDSAFALSTLKPIDPPPPVEPPVDPELPEGAWDKSATYVENDVVTHNDKTWKAGWWNQNEEPGVSNVWKRVLTDGEVPEVGAWSASAEYNTNDVVTHDNAEWKAAWWTKGEEPGTTGEWGVWRKL</sequence>
<feature type="domain" description="Chitin-binding type-3" evidence="6">
    <location>
        <begin position="409"/>
        <end position="454"/>
    </location>
</feature>
<dbReference type="EMBL" id="LDOV01000001">
    <property type="protein sequence ID" value="KLV03063.1"/>
    <property type="molecule type" value="Genomic_DNA"/>
</dbReference>
<protein>
    <recommendedName>
        <fullName evidence="6">Chitin-binding type-3 domain-containing protein</fullName>
    </recommendedName>
</protein>
<dbReference type="GO" id="GO:0004553">
    <property type="term" value="F:hydrolase activity, hydrolyzing O-glycosyl compounds"/>
    <property type="evidence" value="ECO:0007669"/>
    <property type="project" value="InterPro"/>
</dbReference>
<dbReference type="CDD" id="cd12215">
    <property type="entry name" value="ChiC_BD"/>
    <property type="match status" value="2"/>
</dbReference>
<dbReference type="InterPro" id="IPR051024">
    <property type="entry name" value="GlcNAc_Chitin_IntDeg"/>
</dbReference>
<dbReference type="GO" id="GO:0030246">
    <property type="term" value="F:carbohydrate binding"/>
    <property type="evidence" value="ECO:0007669"/>
    <property type="project" value="InterPro"/>
</dbReference>
<keyword evidence="4" id="KW-0378">Hydrolase</keyword>
<evidence type="ECO:0000313" key="7">
    <source>
        <dbReference type="EMBL" id="KLV03063.1"/>
    </source>
</evidence>
<dbReference type="PATRIC" id="fig|754436.4.peg.133"/>
<evidence type="ECO:0000256" key="5">
    <source>
        <dbReference type="SAM" id="SignalP"/>
    </source>
</evidence>
<organism evidence="7 8">
    <name type="scientific">Photobacterium aphoticum</name>
    <dbReference type="NCBI Taxonomy" id="754436"/>
    <lineage>
        <taxon>Bacteria</taxon>
        <taxon>Pseudomonadati</taxon>
        <taxon>Pseudomonadota</taxon>
        <taxon>Gammaproteobacteria</taxon>
        <taxon>Vibrionales</taxon>
        <taxon>Vibrionaceae</taxon>
        <taxon>Photobacterium</taxon>
    </lineage>
</organism>
<dbReference type="GO" id="GO:0005576">
    <property type="term" value="C:extracellular region"/>
    <property type="evidence" value="ECO:0007669"/>
    <property type="project" value="InterPro"/>
</dbReference>
<feature type="chain" id="PRO_5005251920" description="Chitin-binding type-3 domain-containing protein" evidence="5">
    <location>
        <begin position="27"/>
        <end position="454"/>
    </location>
</feature>
<dbReference type="Proteomes" id="UP000036426">
    <property type="component" value="Unassembled WGS sequence"/>
</dbReference>